<reference evidence="1" key="1">
    <citation type="journal article" date="2015" name="Nature">
        <title>Complex archaea that bridge the gap between prokaryotes and eukaryotes.</title>
        <authorList>
            <person name="Spang A."/>
            <person name="Saw J.H."/>
            <person name="Jorgensen S.L."/>
            <person name="Zaremba-Niedzwiedzka K."/>
            <person name="Martijn J."/>
            <person name="Lind A.E."/>
            <person name="van Eijk R."/>
            <person name="Schleper C."/>
            <person name="Guy L."/>
            <person name="Ettema T.J."/>
        </authorList>
    </citation>
    <scope>NUCLEOTIDE SEQUENCE</scope>
</reference>
<dbReference type="AlphaFoldDB" id="A0A0F9EA96"/>
<proteinExistence type="predicted"/>
<sequence>DNLAREEIYGFEDSLGGYYDALTKRGQDVNISLAGTNTLTGQQNTFNPNVSFAGASGNLGAAGGTYGGAGATYGGAARTRESAAKLPSTWSRIGGVARAGVGIAANMYAPGSADFLRR</sequence>
<protein>
    <submittedName>
        <fullName evidence="1">Uncharacterized protein</fullName>
    </submittedName>
</protein>
<evidence type="ECO:0000313" key="1">
    <source>
        <dbReference type="EMBL" id="KKL70978.1"/>
    </source>
</evidence>
<dbReference type="EMBL" id="LAZR01025731">
    <property type="protein sequence ID" value="KKL70978.1"/>
    <property type="molecule type" value="Genomic_DNA"/>
</dbReference>
<organism evidence="1">
    <name type="scientific">marine sediment metagenome</name>
    <dbReference type="NCBI Taxonomy" id="412755"/>
    <lineage>
        <taxon>unclassified sequences</taxon>
        <taxon>metagenomes</taxon>
        <taxon>ecological metagenomes</taxon>
    </lineage>
</organism>
<feature type="non-terminal residue" evidence="1">
    <location>
        <position position="1"/>
    </location>
</feature>
<gene>
    <name evidence="1" type="ORF">LCGC14_2099490</name>
</gene>
<accession>A0A0F9EA96</accession>
<name>A0A0F9EA96_9ZZZZ</name>
<comment type="caution">
    <text evidence="1">The sequence shown here is derived from an EMBL/GenBank/DDBJ whole genome shotgun (WGS) entry which is preliminary data.</text>
</comment>